<evidence type="ECO:0000313" key="2">
    <source>
        <dbReference type="EMBL" id="GMF25202.1"/>
    </source>
</evidence>
<dbReference type="InterPro" id="IPR030392">
    <property type="entry name" value="S74_ICA"/>
</dbReference>
<accession>A0A9W6U3E5</accession>
<comment type="caution">
    <text evidence="2">The sequence shown here is derived from an EMBL/GenBank/DDBJ whole genome shotgun (WGS) entry which is preliminary data.</text>
</comment>
<gene>
    <name evidence="2" type="ORF">Plil01_001038200</name>
</gene>
<feature type="domain" description="Peptidase S74" evidence="1">
    <location>
        <begin position="354"/>
        <end position="462"/>
    </location>
</feature>
<keyword evidence="3" id="KW-1185">Reference proteome</keyword>
<name>A0A9W6U3E5_9STRA</name>
<dbReference type="Proteomes" id="UP001165083">
    <property type="component" value="Unassembled WGS sequence"/>
</dbReference>
<dbReference type="OrthoDB" id="114608at2759"/>
<organism evidence="2 3">
    <name type="scientific">Phytophthora lilii</name>
    <dbReference type="NCBI Taxonomy" id="2077276"/>
    <lineage>
        <taxon>Eukaryota</taxon>
        <taxon>Sar</taxon>
        <taxon>Stramenopiles</taxon>
        <taxon>Oomycota</taxon>
        <taxon>Peronosporomycetes</taxon>
        <taxon>Peronosporales</taxon>
        <taxon>Peronosporaceae</taxon>
        <taxon>Phytophthora</taxon>
    </lineage>
</organism>
<dbReference type="PROSITE" id="PS51688">
    <property type="entry name" value="ICA"/>
    <property type="match status" value="1"/>
</dbReference>
<reference evidence="2" key="1">
    <citation type="submission" date="2023-04" db="EMBL/GenBank/DDBJ databases">
        <title>Phytophthora lilii NBRC 32176.</title>
        <authorList>
            <person name="Ichikawa N."/>
            <person name="Sato H."/>
            <person name="Tonouchi N."/>
        </authorList>
    </citation>
    <scope>NUCLEOTIDE SEQUENCE</scope>
    <source>
        <strain evidence="2">NBRC 32176</strain>
    </source>
</reference>
<sequence length="527" mass="55509">MNGSGVVSAPTYVIGITPGIASTSKALNLYLNIIQGSASASKAVVLNASKNITGLGYVSGATINGTSLVSGTAGDFGSLSIGSTQVVSSSRNIINIGPISATSTIQSTRATTGQTFSSVCGTSNCAHNHLLNSAAYFGTTSTHDFIFTTAGSSRMVISGSSGDIAGVNSLSATGTITAGALAGFFNYGNQTAITTVGPLTELGINTNTSTAYCEIKGSGFDYLDGSYTRMCRFAGSNISPCEFQIEVHNGSNGTTTNASWIGNISNTDLRFGCNNSTLMILTAGGRLGLGTNTSSSPLTVSNAVSFAFGAGSSTVYRLRTDSGVTESALGLIVYSVAANFAGYIACTAMAMTLDRRLKRNIIPAPLDRIKRLYDSVEVKPYKWIESENRQGQEVGLIAQDLVSAHLTDLISVFYRDDIEEGEDPTLEPAKQQLNVDYSRISAYNIKLIQHLPTEVAELNNRLKLKTNLTTDEPRQIVGLTMLQADKIIVLGDSVFLPTQTSDGESAILEITVSDKKLRFIEGEPIKQ</sequence>
<protein>
    <submittedName>
        <fullName evidence="2">Unnamed protein product</fullName>
    </submittedName>
</protein>
<proteinExistence type="predicted"/>
<dbReference type="AlphaFoldDB" id="A0A9W6U3E5"/>
<dbReference type="EMBL" id="BSXW01000544">
    <property type="protein sequence ID" value="GMF25202.1"/>
    <property type="molecule type" value="Genomic_DNA"/>
</dbReference>
<dbReference type="Pfam" id="PF13884">
    <property type="entry name" value="Peptidase_S74"/>
    <property type="match status" value="1"/>
</dbReference>
<evidence type="ECO:0000313" key="3">
    <source>
        <dbReference type="Proteomes" id="UP001165083"/>
    </source>
</evidence>
<evidence type="ECO:0000259" key="1">
    <source>
        <dbReference type="PROSITE" id="PS51688"/>
    </source>
</evidence>